<feature type="domain" description="Alpha-2-macroglobulin" evidence="4">
    <location>
        <begin position="1175"/>
        <end position="1265"/>
    </location>
</feature>
<proteinExistence type="inferred from homology"/>
<dbReference type="Proteomes" id="UP001596978">
    <property type="component" value="Unassembled WGS sequence"/>
</dbReference>
<keyword evidence="6" id="KW-1185">Reference proteome</keyword>
<dbReference type="Pfam" id="PF17973">
    <property type="entry name" value="bMG10"/>
    <property type="match status" value="1"/>
</dbReference>
<dbReference type="InterPro" id="IPR047565">
    <property type="entry name" value="Alpha-macroglob_thiol-ester_cl"/>
</dbReference>
<organism evidence="5 6">
    <name type="scientific">Sungkyunkwania multivorans</name>
    <dbReference type="NCBI Taxonomy" id="1173618"/>
    <lineage>
        <taxon>Bacteria</taxon>
        <taxon>Pseudomonadati</taxon>
        <taxon>Bacteroidota</taxon>
        <taxon>Flavobacteriia</taxon>
        <taxon>Flavobacteriales</taxon>
        <taxon>Flavobacteriaceae</taxon>
        <taxon>Sungkyunkwania</taxon>
    </lineage>
</organism>
<evidence type="ECO:0000259" key="4">
    <source>
        <dbReference type="SMART" id="SM01360"/>
    </source>
</evidence>
<dbReference type="SMART" id="SM01359">
    <property type="entry name" value="A2M_N_2"/>
    <property type="match status" value="1"/>
</dbReference>
<dbReference type="CDD" id="cd02891">
    <property type="entry name" value="A2M_like"/>
    <property type="match status" value="1"/>
</dbReference>
<dbReference type="Pfam" id="PF00207">
    <property type="entry name" value="A2M"/>
    <property type="match status" value="1"/>
</dbReference>
<dbReference type="SMART" id="SM01360">
    <property type="entry name" value="A2M"/>
    <property type="match status" value="1"/>
</dbReference>
<dbReference type="InterPro" id="IPR011625">
    <property type="entry name" value="A2M_N_BRD"/>
</dbReference>
<dbReference type="PANTHER" id="PTHR40094:SF1">
    <property type="entry name" value="UBIQUITIN DOMAIN-CONTAINING PROTEIN"/>
    <property type="match status" value="1"/>
</dbReference>
<evidence type="ECO:0000256" key="1">
    <source>
        <dbReference type="ARBA" id="ARBA00010556"/>
    </source>
</evidence>
<dbReference type="InterPro" id="IPR051802">
    <property type="entry name" value="YfhM-like"/>
</dbReference>
<dbReference type="InterPro" id="IPR001599">
    <property type="entry name" value="Macroglobln_a2"/>
</dbReference>
<dbReference type="Pfam" id="PF07678">
    <property type="entry name" value="TED_complement"/>
    <property type="match status" value="1"/>
</dbReference>
<evidence type="ECO:0000256" key="2">
    <source>
        <dbReference type="ARBA" id="ARBA00022729"/>
    </source>
</evidence>
<name>A0ABW3CZR2_9FLAO</name>
<dbReference type="InterPro" id="IPR002890">
    <property type="entry name" value="MG2"/>
</dbReference>
<evidence type="ECO:0000259" key="3">
    <source>
        <dbReference type="SMART" id="SM01359"/>
    </source>
</evidence>
<comment type="caution">
    <text evidence="5">The sequence shown here is derived from an EMBL/GenBank/DDBJ whole genome shotgun (WGS) entry which is preliminary data.</text>
</comment>
<dbReference type="InterPro" id="IPR041203">
    <property type="entry name" value="Bact_A2M_MG5"/>
</dbReference>
<protein>
    <submittedName>
        <fullName evidence="5">Alpha-2-macroglobulin</fullName>
    </submittedName>
</protein>
<dbReference type="InterPro" id="IPR008930">
    <property type="entry name" value="Terpenoid_cyclase/PrenylTrfase"/>
</dbReference>
<dbReference type="Pfam" id="PF07703">
    <property type="entry name" value="A2M_BRD"/>
    <property type="match status" value="1"/>
</dbReference>
<gene>
    <name evidence="5" type="ORF">ACFQ1M_13965</name>
</gene>
<dbReference type="SUPFAM" id="SSF48239">
    <property type="entry name" value="Terpenoid cyclases/Protein prenyltransferases"/>
    <property type="match status" value="1"/>
</dbReference>
<reference evidence="6" key="1">
    <citation type="journal article" date="2019" name="Int. J. Syst. Evol. Microbiol.">
        <title>The Global Catalogue of Microorganisms (GCM) 10K type strain sequencing project: providing services to taxonomists for standard genome sequencing and annotation.</title>
        <authorList>
            <consortium name="The Broad Institute Genomics Platform"/>
            <consortium name="The Broad Institute Genome Sequencing Center for Infectious Disease"/>
            <person name="Wu L."/>
            <person name="Ma J."/>
        </authorList>
    </citation>
    <scope>NUCLEOTIDE SEQUENCE [LARGE SCALE GENOMIC DNA]</scope>
    <source>
        <strain evidence="6">CCUG 62952</strain>
    </source>
</reference>
<evidence type="ECO:0000313" key="5">
    <source>
        <dbReference type="EMBL" id="MFD0863315.1"/>
    </source>
</evidence>
<dbReference type="InterPro" id="IPR041462">
    <property type="entry name" value="Bact_A2M_MG6"/>
</dbReference>
<sequence>MLSILSLSIFSCKKKTEEDQNRSKLYEYSEYVSDVSSGLVSTAKPIKVVLVKPVESWSPDTTLDNSLLAISPKADGKVMALNNRTIAFVPETPLKPDTEYTLSLNLGKIQDVPKDFKRFDFVVKTIKQQFNVVTETLQSYSKDWQYINGAIKTSDVMDGNDAKKLLEVTQDGRELPLKFDAGVSTEREFQFTIDSIQRFVDDSEIVVRWSGKSLNIDNEGEAVIEIPGKSNFKILDVEVFDNGQQSVEINFSDPVKKSQNFNGLVAIQGAKNLKYSVDGNVLKVFSNKDIKGSAKLEVFSSIQSTDGYRLKQDYSELISFEQLKPELSLLQSGTILPGSDNLKVNFSATNLKAVDVMVYRIFQNNVLQFLQQNNLTGRNNLRMVARPIAQKTLNLQDGGLNLGKKNAFAVDISKLIQPEPGAIYRVEFNYKKAYSAYKCDEVSEEDEEAFAAIDFDNEEPETSFWDDNNYYESYYGYNWNERENPCHTTYYYDKKVGVNVLATNLGAVVKKGVNNAYFIVVTNLITAQPETNAQVEFFNLQQQSLGVQTTDEEGKTILDAETPAYFAVVSKGNERTYVKLSDGNALSLSKFNVSGARLQKGLKGYLYGERGVWRPGDTLFLSFMLNDNANKLPANHPVKFELKNPYGKVTHREVQTNGVNNFYKFVIQTDQEAPTGNWQATARVGGATFTENIKIETIKPNRLKIKAGFENDVIYSGEAVDGTLEVTWLHGAVARNLKADINARFSQTATSFENFPGYTFDDPARRFNTEDFTVFDGKIGNDGKATFNLKPQLRAKAPGMLRASFITKVYENGGDFSTDVFSSTYSPYSTYVGINAPKGDKARGMLLTDQDHTFEIATVTEKGTATAVKDLTVKVYRVNWRWWWNYSDENLSTYAQSNYHTAYKTLKVSTNANGKASFDLKISEHDWGRYLIRVEDPKGKHATGKVVYFDWPGWAGKARKNDPSSATMLVFSADKDTYNVGETATVSFPSGGTGRALVTVENGTEVLDAMWVTPKKGETKFTIPIDESYTPNVYINITLLQPHSETGNDLPIRMYGVIPISVEDPNTRLSPTLTMPEVLRPEETIKLKVAEENGKAMTYSIAIVDEGLLDLTRFKTPNPWDRFYAREALGVKTWDIYDDVVGAYGGRIDQIFSIGGDGEAAGSKNKKANRFKPMVVYKGPFTLDKGETKEHQIKIPKYVGSVRTMVVAGNATNAAYGNVEKTTPVKKPLMVLASLPRKITPGEKVTLPVTVFAGEKKVKNVTVKVRPHPSFKVLGENSQAISFSEPDEKMAYFDLDIAEYGGIGKVIVEASGNGEKASFEVEIDVVNPNPVSTEYVDVLLEPNSSKVIDIETFGTLGSNKAAIELSSLPPMNFTGRLNYLIRYPHGCVEQTTSGVFPQLFLTDIFELPSNKKRELQKNIEAGIKRLARFQTGNGGFAYWPGQSTDDDWSSSYAGHFLLEAEKKGYVLPIAFKQNWIRYQKQAAKRWRKKTGLYYRDDLAQAYRLYTLALAGSPDLSSMNRMRETNGINNESKIRLAAAYALAGQKSAAEKILATANFSFTPSRYYYGYGSLDRNRAMALETLTVVENKSEAFEQAKKIAENLSSSRWMSTQSCAYSLLAMSKFAETFGGGKGIDVSYTLNSNASNSINTSKTLSSRDLDVKQGANTVTLKNNKDNTIFVRVLTSGILPVGQEKIAKRNLSTSIRFKAKDGSLLNVDQLSQGTDFVAEVTISNQSDERVEEVALSQILPSGWEIVNTRFTDFGSFAENKAEYIDIRDDRTNFYFDLKRGESRTFRMLLNASYLGKYYLPGVQAEAMYDNEYFVRTAGKWIEVTK</sequence>
<dbReference type="PANTHER" id="PTHR40094">
    <property type="entry name" value="ALPHA-2-MACROGLOBULIN HOMOLOG"/>
    <property type="match status" value="1"/>
</dbReference>
<dbReference type="Pfam" id="PF11974">
    <property type="entry name" value="bMG3"/>
    <property type="match status" value="1"/>
</dbReference>
<keyword evidence="2" id="KW-0732">Signal</keyword>
<dbReference type="InterPro" id="IPR041246">
    <property type="entry name" value="Bact_MG10"/>
</dbReference>
<dbReference type="SMART" id="SM01419">
    <property type="entry name" value="Thiol-ester_cl"/>
    <property type="match status" value="1"/>
</dbReference>
<evidence type="ECO:0000313" key="6">
    <source>
        <dbReference type="Proteomes" id="UP001596978"/>
    </source>
</evidence>
<dbReference type="Pfam" id="PF17962">
    <property type="entry name" value="bMG6"/>
    <property type="match status" value="1"/>
</dbReference>
<accession>A0ABW3CZR2</accession>
<dbReference type="Pfam" id="PF01835">
    <property type="entry name" value="MG2"/>
    <property type="match status" value="1"/>
</dbReference>
<dbReference type="EMBL" id="JBHTJH010000017">
    <property type="protein sequence ID" value="MFD0863315.1"/>
    <property type="molecule type" value="Genomic_DNA"/>
</dbReference>
<comment type="similarity">
    <text evidence="1">Belongs to the protease inhibitor I39 (alpha-2-macroglobulin) family. Bacterial alpha-2-macroglobulin subfamily.</text>
</comment>
<feature type="domain" description="Alpha-2-macroglobulin bait region" evidence="3">
    <location>
        <begin position="969"/>
        <end position="1111"/>
    </location>
</feature>
<dbReference type="InterPro" id="IPR021868">
    <property type="entry name" value="Alpha_2_Macroglob_MG3"/>
</dbReference>
<dbReference type="Gene3D" id="1.50.10.20">
    <property type="match status" value="1"/>
</dbReference>
<dbReference type="Pfam" id="PF17972">
    <property type="entry name" value="bMG5"/>
    <property type="match status" value="1"/>
</dbReference>
<dbReference type="InterPro" id="IPR011626">
    <property type="entry name" value="Alpha-macroglobulin_TED"/>
</dbReference>
<dbReference type="Gene3D" id="2.60.40.1930">
    <property type="match status" value="1"/>
</dbReference>